<evidence type="ECO:0000313" key="1">
    <source>
        <dbReference type="EMBL" id="OJD20242.1"/>
    </source>
</evidence>
<dbReference type="OrthoDB" id="4540853at2759"/>
<organism evidence="1 2">
    <name type="scientific">Blastomyces percursus</name>
    <dbReference type="NCBI Taxonomy" id="1658174"/>
    <lineage>
        <taxon>Eukaryota</taxon>
        <taxon>Fungi</taxon>
        <taxon>Dikarya</taxon>
        <taxon>Ascomycota</taxon>
        <taxon>Pezizomycotina</taxon>
        <taxon>Eurotiomycetes</taxon>
        <taxon>Eurotiomycetidae</taxon>
        <taxon>Onygenales</taxon>
        <taxon>Ajellomycetaceae</taxon>
        <taxon>Blastomyces</taxon>
    </lineage>
</organism>
<sequence length="124" mass="13503">MTLDSAVVDISEAEVVSGLNYVAVSRVKTLPGLLFNESFDYSQFKGPPGYLMEMREAELQPPFLPPPSSAPPSPFIFMEPSQLSALSSSDEEDAALPPALPFSRPQSYFELPIRSISVHPSSDL</sequence>
<dbReference type="VEuPathDB" id="FungiDB:ACJ73_08425"/>
<keyword evidence="2" id="KW-1185">Reference proteome</keyword>
<dbReference type="Proteomes" id="UP000242791">
    <property type="component" value="Unassembled WGS sequence"/>
</dbReference>
<proteinExistence type="predicted"/>
<evidence type="ECO:0000313" key="2">
    <source>
        <dbReference type="Proteomes" id="UP000242791"/>
    </source>
</evidence>
<gene>
    <name evidence="1" type="ORF">ACJ73_08425</name>
</gene>
<dbReference type="AlphaFoldDB" id="A0A1J9PWG1"/>
<accession>A0A1J9PWG1</accession>
<protein>
    <submittedName>
        <fullName evidence="1">Uncharacterized protein</fullName>
    </submittedName>
</protein>
<comment type="caution">
    <text evidence="1">The sequence shown here is derived from an EMBL/GenBank/DDBJ whole genome shotgun (WGS) entry which is preliminary data.</text>
</comment>
<dbReference type="EMBL" id="LGTZ01001980">
    <property type="protein sequence ID" value="OJD20242.1"/>
    <property type="molecule type" value="Genomic_DNA"/>
</dbReference>
<name>A0A1J9PWG1_9EURO</name>
<reference evidence="1 2" key="1">
    <citation type="submission" date="2015-08" db="EMBL/GenBank/DDBJ databases">
        <title>Emmonsia species relationships and genome sequence.</title>
        <authorList>
            <person name="Cuomo C.A."/>
            <person name="Schwartz I.S."/>
            <person name="Kenyon C."/>
            <person name="De Hoog G.S."/>
            <person name="Govender N.P."/>
            <person name="Botha A."/>
            <person name="Moreno L."/>
            <person name="De Vries M."/>
            <person name="Munoz J.F."/>
            <person name="Stielow J.B."/>
        </authorList>
    </citation>
    <scope>NUCLEOTIDE SEQUENCE [LARGE SCALE GENOMIC DNA]</scope>
    <source>
        <strain evidence="1 2">EI222</strain>
    </source>
</reference>